<keyword evidence="3" id="KW-1185">Reference proteome</keyword>
<feature type="compositionally biased region" description="Low complexity" evidence="1">
    <location>
        <begin position="535"/>
        <end position="549"/>
    </location>
</feature>
<evidence type="ECO:0000313" key="2">
    <source>
        <dbReference type="EMBL" id="GIJ91842.1"/>
    </source>
</evidence>
<dbReference type="PANTHER" id="PTHR37848:SF1">
    <property type="entry name" value="SUN DOMAIN-CONTAINING PROTEIN"/>
    <property type="match status" value="1"/>
</dbReference>
<proteinExistence type="predicted"/>
<protein>
    <submittedName>
        <fullName evidence="2">Uncharacterized protein</fullName>
    </submittedName>
</protein>
<evidence type="ECO:0000313" key="3">
    <source>
        <dbReference type="Proteomes" id="UP001043456"/>
    </source>
</evidence>
<feature type="compositionally biased region" description="Low complexity" evidence="1">
    <location>
        <begin position="13"/>
        <end position="32"/>
    </location>
</feature>
<dbReference type="Proteomes" id="UP001043456">
    <property type="component" value="Unassembled WGS sequence"/>
</dbReference>
<dbReference type="PANTHER" id="PTHR37848">
    <property type="entry name" value="EXPRESSED PROTEIN"/>
    <property type="match status" value="1"/>
</dbReference>
<dbReference type="RefSeq" id="XP_043162588.1">
    <property type="nucleotide sequence ID" value="XM_043306653.1"/>
</dbReference>
<dbReference type="OrthoDB" id="203796at2759"/>
<feature type="region of interest" description="Disordered" evidence="1">
    <location>
        <begin position="533"/>
        <end position="557"/>
    </location>
</feature>
<name>A0A9P3BIN8_9EURO</name>
<comment type="caution">
    <text evidence="2">The sequence shown here is derived from an EMBL/GenBank/DDBJ whole genome shotgun (WGS) entry which is preliminary data.</text>
</comment>
<organism evidence="2 3">
    <name type="scientific">Aspergillus pseudoviridinutans</name>
    <dbReference type="NCBI Taxonomy" id="1517512"/>
    <lineage>
        <taxon>Eukaryota</taxon>
        <taxon>Fungi</taxon>
        <taxon>Dikarya</taxon>
        <taxon>Ascomycota</taxon>
        <taxon>Pezizomycotina</taxon>
        <taxon>Eurotiomycetes</taxon>
        <taxon>Eurotiomycetidae</taxon>
        <taxon>Eurotiales</taxon>
        <taxon>Aspergillaceae</taxon>
        <taxon>Aspergillus</taxon>
        <taxon>Aspergillus subgen. Fumigati</taxon>
    </lineage>
</organism>
<dbReference type="GeneID" id="67009427"/>
<reference evidence="2 3" key="1">
    <citation type="submission" date="2018-10" db="EMBL/GenBank/DDBJ databases">
        <title>Pan-genome distribution and transcriptional activeness of fungal secondary metabolism genes in Aspergillus section Fumigati.</title>
        <authorList>
            <person name="Takahashi H."/>
            <person name="Umemura M."/>
            <person name="Ninomiya A."/>
            <person name="Kusuya Y."/>
            <person name="Urayama S."/>
            <person name="Shimizu M."/>
            <person name="Watanabe A."/>
            <person name="Kamei K."/>
            <person name="Yaguchi T."/>
            <person name="Hagiwara D."/>
        </authorList>
    </citation>
    <scope>NUCLEOTIDE SEQUENCE [LARGE SCALE GENOMIC DNA]</scope>
    <source>
        <strain evidence="2 3">IFM 55266</strain>
    </source>
</reference>
<sequence>MADSKQSSDSSQLPPAYSTTATSTPMSTSPRSLTLTLSQDLQQPPLLTSINFSQYQIPGATLTDDHVLTVTRREEFSRDPGALLHLMQEQVQLPPKLLVQIRGRHSEYGETKDDFDITLNLLPLLVSEDERWSYVKLDPSRITIHNQPLSPGPPYEVASADLETLTRLYCEDPAPLKCFTLKRRVVNFDQERLDGLIRTAVASTRYQGVVEISFPLTFAEVVVRDGDEPKASFKDLFYWSLEPPPKKDPTKRYECVEVIWPFANVPSNEAGRRCAVQDEQDWWASWKDAVRNAILARRTGYVTLEDRMDVAVGVIAPEPGKDWGVSKLSIGRRLLPSLESKNFRVPENPPALLSRPALQKGLLATAAEASTYEARETLQMNLVNAVYLDTESHVDMAICPASRHPQYKQQRGTGDPPAITRALRTVDVSGAPANTKFTAPLNRYTRPINTTRVFPQILVYLSLTACRTCNWKIFTHRRWLLRGGLWDPPLFIESLHWSAHSIPNLDGFCDYDIGVPDIQPSLYGEPHRCNCARPDTTNTSRNSRNGTDTGSTTPRLDRELDDAADQCIREHLVPAGRAEDASMRPILSAGRSLHVRRHHAEPDFFDTPLCDGASAASLWTKLLGKAVVATMRFILVLQMMTP</sequence>
<gene>
    <name evidence="2" type="ORF">Asppvi_010817</name>
</gene>
<dbReference type="AlphaFoldDB" id="A0A9P3BIN8"/>
<evidence type="ECO:0000256" key="1">
    <source>
        <dbReference type="SAM" id="MobiDB-lite"/>
    </source>
</evidence>
<dbReference type="EMBL" id="BHVY01000008">
    <property type="protein sequence ID" value="GIJ91842.1"/>
    <property type="molecule type" value="Genomic_DNA"/>
</dbReference>
<accession>A0A9P3BIN8</accession>
<feature type="compositionally biased region" description="Polar residues" evidence="1">
    <location>
        <begin position="1"/>
        <end position="12"/>
    </location>
</feature>
<feature type="region of interest" description="Disordered" evidence="1">
    <location>
        <begin position="1"/>
        <end position="32"/>
    </location>
</feature>